<gene>
    <name evidence="8" type="primary">trmB_4</name>
    <name evidence="8" type="ORF">SDC9_12117</name>
</gene>
<evidence type="ECO:0000256" key="3">
    <source>
        <dbReference type="ARBA" id="ARBA00022603"/>
    </source>
</evidence>
<dbReference type="GO" id="GO:0043527">
    <property type="term" value="C:tRNA methyltransferase complex"/>
    <property type="evidence" value="ECO:0007669"/>
    <property type="project" value="TreeGrafter"/>
</dbReference>
<dbReference type="PROSITE" id="PS51625">
    <property type="entry name" value="SAM_MT_TRMB"/>
    <property type="match status" value="1"/>
</dbReference>
<keyword evidence="6" id="KW-0819">tRNA processing</keyword>
<evidence type="ECO:0000256" key="4">
    <source>
        <dbReference type="ARBA" id="ARBA00022679"/>
    </source>
</evidence>
<dbReference type="EC" id="2.1.1.33" evidence="2"/>
<evidence type="ECO:0000256" key="5">
    <source>
        <dbReference type="ARBA" id="ARBA00022691"/>
    </source>
</evidence>
<dbReference type="Pfam" id="PF02390">
    <property type="entry name" value="Methyltransf_4"/>
    <property type="match status" value="1"/>
</dbReference>
<keyword evidence="5" id="KW-0949">S-adenosyl-L-methionine</keyword>
<dbReference type="NCBIfam" id="TIGR00091">
    <property type="entry name" value="tRNA (guanosine(46)-N7)-methyltransferase TrmB"/>
    <property type="match status" value="1"/>
</dbReference>
<protein>
    <recommendedName>
        <fullName evidence="2">tRNA (guanine(46)-N(7))-methyltransferase</fullName>
        <ecNumber evidence="2">2.1.1.33</ecNumber>
    </recommendedName>
</protein>
<dbReference type="EMBL" id="VSSQ01000032">
    <property type="protein sequence ID" value="MPL66442.1"/>
    <property type="molecule type" value="Genomic_DNA"/>
</dbReference>
<keyword evidence="3 8" id="KW-0489">Methyltransferase</keyword>
<dbReference type="InterPro" id="IPR003358">
    <property type="entry name" value="tRNA_(Gua-N-7)_MeTrfase_Trmb"/>
</dbReference>
<dbReference type="AlphaFoldDB" id="A0A644TJG7"/>
<evidence type="ECO:0000256" key="1">
    <source>
        <dbReference type="ARBA" id="ARBA00000142"/>
    </source>
</evidence>
<dbReference type="SUPFAM" id="SSF53335">
    <property type="entry name" value="S-adenosyl-L-methionine-dependent methyltransferases"/>
    <property type="match status" value="1"/>
</dbReference>
<dbReference type="GO" id="GO:0008176">
    <property type="term" value="F:tRNA (guanine(46)-N7)-methyltransferase activity"/>
    <property type="evidence" value="ECO:0007669"/>
    <property type="project" value="UniProtKB-EC"/>
</dbReference>
<comment type="catalytic activity">
    <reaction evidence="1">
        <text>guanosine(46) in tRNA + S-adenosyl-L-methionine = N(7)-methylguanosine(46) in tRNA + S-adenosyl-L-homocysteine</text>
        <dbReference type="Rhea" id="RHEA:42708"/>
        <dbReference type="Rhea" id="RHEA-COMP:10188"/>
        <dbReference type="Rhea" id="RHEA-COMP:10189"/>
        <dbReference type="ChEBI" id="CHEBI:57856"/>
        <dbReference type="ChEBI" id="CHEBI:59789"/>
        <dbReference type="ChEBI" id="CHEBI:74269"/>
        <dbReference type="ChEBI" id="CHEBI:74480"/>
        <dbReference type="EC" id="2.1.1.33"/>
    </reaction>
</comment>
<dbReference type="Gene3D" id="3.40.50.150">
    <property type="entry name" value="Vaccinia Virus protein VP39"/>
    <property type="match status" value="1"/>
</dbReference>
<accession>A0A644TJG7</accession>
<evidence type="ECO:0000256" key="2">
    <source>
        <dbReference type="ARBA" id="ARBA00011977"/>
    </source>
</evidence>
<organism evidence="8">
    <name type="scientific">bioreactor metagenome</name>
    <dbReference type="NCBI Taxonomy" id="1076179"/>
    <lineage>
        <taxon>unclassified sequences</taxon>
        <taxon>metagenomes</taxon>
        <taxon>ecological metagenomes</taxon>
    </lineage>
</organism>
<name>A0A644TJG7_9ZZZZ</name>
<reference evidence="8" key="1">
    <citation type="submission" date="2019-08" db="EMBL/GenBank/DDBJ databases">
        <authorList>
            <person name="Kucharzyk K."/>
            <person name="Murdoch R.W."/>
            <person name="Higgins S."/>
            <person name="Loffler F."/>
        </authorList>
    </citation>
    <scope>NUCLEOTIDE SEQUENCE</scope>
</reference>
<evidence type="ECO:0000256" key="7">
    <source>
        <dbReference type="SAM" id="MobiDB-lite"/>
    </source>
</evidence>
<dbReference type="InterPro" id="IPR029063">
    <property type="entry name" value="SAM-dependent_MTases_sf"/>
</dbReference>
<evidence type="ECO:0000313" key="8">
    <source>
        <dbReference type="EMBL" id="MPL66442.1"/>
    </source>
</evidence>
<feature type="compositionally biased region" description="Polar residues" evidence="7">
    <location>
        <begin position="1"/>
        <end position="23"/>
    </location>
</feature>
<keyword evidence="4 8" id="KW-0808">Transferase</keyword>
<sequence length="240" mass="26886">MSLGSPSSQDSSADPGSRSQRQAVRSYVLRAGRMTEAQRRAIEELGPLYTLPFDDKPLKPSGIFPEPKPLILEIGFGMGLATWQIALGRPEFNYLGVEVHSPGVGRLLMEIRDRGISNLKIIQHDAVEVLQAMIAPGGLAGLHIFYPDPWPKKRHHKRRLMRPALVDLMASRLAPGAYLYFVTDIEDYANQTMEVLGACGALKNAYEAFAPKMEWRPRTKFEGRAMKESRPCFELFFVKA</sequence>
<dbReference type="HAMAP" id="MF_01057">
    <property type="entry name" value="tRNA_methyltr_TrmB"/>
    <property type="match status" value="1"/>
</dbReference>
<dbReference type="InterPro" id="IPR055361">
    <property type="entry name" value="tRNA_methyltr_TrmB_bact"/>
</dbReference>
<dbReference type="PANTHER" id="PTHR23417:SF14">
    <property type="entry name" value="PENTACOTRIPEPTIDE-REPEAT REGION OF PRORP DOMAIN-CONTAINING PROTEIN"/>
    <property type="match status" value="1"/>
</dbReference>
<comment type="caution">
    <text evidence="8">The sequence shown here is derived from an EMBL/GenBank/DDBJ whole genome shotgun (WGS) entry which is preliminary data.</text>
</comment>
<proteinExistence type="inferred from homology"/>
<dbReference type="PANTHER" id="PTHR23417">
    <property type="entry name" value="3-DEOXY-D-MANNO-OCTULOSONIC-ACID TRANSFERASE/TRNA GUANINE-N 7 - -METHYLTRANSFERASE"/>
    <property type="match status" value="1"/>
</dbReference>
<feature type="region of interest" description="Disordered" evidence="7">
    <location>
        <begin position="1"/>
        <end position="25"/>
    </location>
</feature>
<evidence type="ECO:0000256" key="6">
    <source>
        <dbReference type="ARBA" id="ARBA00022694"/>
    </source>
</evidence>